<dbReference type="InParanoid" id="A0A059CBY7"/>
<evidence type="ECO:0000256" key="7">
    <source>
        <dbReference type="ARBA" id="ARBA00023002"/>
    </source>
</evidence>
<dbReference type="Gramene" id="KCW75711">
    <property type="protein sequence ID" value="KCW75711"/>
    <property type="gene ID" value="EUGRSUZ_D00089"/>
</dbReference>
<comment type="similarity">
    <text evidence="2">Belongs to the oxygen-dependent FAD-linked oxidoreductase family.</text>
</comment>
<reference evidence="10" key="1">
    <citation type="submission" date="2013-07" db="EMBL/GenBank/DDBJ databases">
        <title>The genome of Eucalyptus grandis.</title>
        <authorList>
            <person name="Schmutz J."/>
            <person name="Hayes R."/>
            <person name="Myburg A."/>
            <person name="Tuskan G."/>
            <person name="Grattapaglia D."/>
            <person name="Rokhsar D.S."/>
        </authorList>
    </citation>
    <scope>NUCLEOTIDE SEQUENCE</scope>
    <source>
        <tissue evidence="10">Leaf extractions</tissue>
    </source>
</reference>
<dbReference type="Pfam" id="PF01565">
    <property type="entry name" value="FAD_binding_4"/>
    <property type="match status" value="1"/>
</dbReference>
<name>A0A059CBY7_EUCGR</name>
<dbReference type="Pfam" id="PF08031">
    <property type="entry name" value="BBE"/>
    <property type="match status" value="1"/>
</dbReference>
<dbReference type="SUPFAM" id="SSF56176">
    <property type="entry name" value="FAD-binding/transporter-associated domain-like"/>
    <property type="match status" value="1"/>
</dbReference>
<dbReference type="PROSITE" id="PS51387">
    <property type="entry name" value="FAD_PCMH"/>
    <property type="match status" value="1"/>
</dbReference>
<keyword evidence="6" id="KW-0274">FAD</keyword>
<keyword evidence="3" id="KW-0285">Flavoprotein</keyword>
<dbReference type="GO" id="GO:0071949">
    <property type="term" value="F:FAD binding"/>
    <property type="evidence" value="ECO:0007669"/>
    <property type="project" value="InterPro"/>
</dbReference>
<dbReference type="FunCoup" id="A0A059CBY7">
    <property type="interactions" value="20"/>
</dbReference>
<dbReference type="PANTHER" id="PTHR32448">
    <property type="entry name" value="OS08G0158400 PROTEIN"/>
    <property type="match status" value="1"/>
</dbReference>
<evidence type="ECO:0000256" key="4">
    <source>
        <dbReference type="ARBA" id="ARBA00022729"/>
    </source>
</evidence>
<keyword evidence="4" id="KW-0732">Signal</keyword>
<protein>
    <recommendedName>
        <fullName evidence="9">FAD-binding PCMH-type domain-containing protein</fullName>
    </recommendedName>
</protein>
<evidence type="ECO:0000256" key="3">
    <source>
        <dbReference type="ARBA" id="ARBA00022630"/>
    </source>
</evidence>
<evidence type="ECO:0000256" key="8">
    <source>
        <dbReference type="ARBA" id="ARBA00023180"/>
    </source>
</evidence>
<feature type="domain" description="FAD-binding PCMH-type" evidence="9">
    <location>
        <begin position="54"/>
        <end position="228"/>
    </location>
</feature>
<evidence type="ECO:0000256" key="2">
    <source>
        <dbReference type="ARBA" id="ARBA00005466"/>
    </source>
</evidence>
<evidence type="ECO:0000313" key="10">
    <source>
        <dbReference type="EMBL" id="KCW75711.1"/>
    </source>
</evidence>
<organism evidence="10">
    <name type="scientific">Eucalyptus grandis</name>
    <name type="common">Flooded gum</name>
    <dbReference type="NCBI Taxonomy" id="71139"/>
    <lineage>
        <taxon>Eukaryota</taxon>
        <taxon>Viridiplantae</taxon>
        <taxon>Streptophyta</taxon>
        <taxon>Embryophyta</taxon>
        <taxon>Tracheophyta</taxon>
        <taxon>Spermatophyta</taxon>
        <taxon>Magnoliopsida</taxon>
        <taxon>eudicotyledons</taxon>
        <taxon>Gunneridae</taxon>
        <taxon>Pentapetalae</taxon>
        <taxon>rosids</taxon>
        <taxon>malvids</taxon>
        <taxon>Myrtales</taxon>
        <taxon>Myrtaceae</taxon>
        <taxon>Myrtoideae</taxon>
        <taxon>Eucalypteae</taxon>
        <taxon>Eucalyptus</taxon>
    </lineage>
</organism>
<evidence type="ECO:0000256" key="5">
    <source>
        <dbReference type="ARBA" id="ARBA00022741"/>
    </source>
</evidence>
<evidence type="ECO:0000256" key="6">
    <source>
        <dbReference type="ARBA" id="ARBA00022827"/>
    </source>
</evidence>
<dbReference type="InterPro" id="IPR036318">
    <property type="entry name" value="FAD-bd_PCMH-like_sf"/>
</dbReference>
<keyword evidence="5" id="KW-0547">Nucleotide-binding</keyword>
<dbReference type="Gene3D" id="3.40.462.20">
    <property type="match status" value="1"/>
</dbReference>
<dbReference type="Gene3D" id="3.30.43.10">
    <property type="entry name" value="Uridine Diphospho-n-acetylenolpyruvylglucosamine Reductase, domain 2"/>
    <property type="match status" value="1"/>
</dbReference>
<dbReference type="GO" id="GO:0016491">
    <property type="term" value="F:oxidoreductase activity"/>
    <property type="evidence" value="ECO:0007669"/>
    <property type="project" value="UniProtKB-KW"/>
</dbReference>
<comment type="cofactor">
    <cofactor evidence="1">
        <name>FAD</name>
        <dbReference type="ChEBI" id="CHEBI:57692"/>
    </cofactor>
</comment>
<dbReference type="EMBL" id="KK198756">
    <property type="protein sequence ID" value="KCW75711.1"/>
    <property type="molecule type" value="Genomic_DNA"/>
</dbReference>
<keyword evidence="8" id="KW-0325">Glycoprotein</keyword>
<dbReference type="OMA" id="AHKLYYG"/>
<dbReference type="PROSITE" id="PS00862">
    <property type="entry name" value="OX2_COVAL_FAD"/>
    <property type="match status" value="1"/>
</dbReference>
<proteinExistence type="inferred from homology"/>
<accession>A0A059CBY7</accession>
<dbReference type="AlphaFoldDB" id="A0A059CBY7"/>
<evidence type="ECO:0000259" key="9">
    <source>
        <dbReference type="PROSITE" id="PS51387"/>
    </source>
</evidence>
<gene>
    <name evidence="10" type="ORF">EUGRSUZ_D00089</name>
</gene>
<dbReference type="InterPro" id="IPR012951">
    <property type="entry name" value="BBE"/>
</dbReference>
<dbReference type="InterPro" id="IPR006094">
    <property type="entry name" value="Oxid_FAD_bind_N"/>
</dbReference>
<dbReference type="InterPro" id="IPR016166">
    <property type="entry name" value="FAD-bd_PCMH"/>
</dbReference>
<dbReference type="InterPro" id="IPR006093">
    <property type="entry name" value="Oxy_OxRdtase_FAD_BS"/>
</dbReference>
<dbReference type="STRING" id="71139.A0A059CBY7"/>
<dbReference type="eggNOG" id="ENOG502QVGN">
    <property type="taxonomic scope" value="Eukaryota"/>
</dbReference>
<dbReference type="InterPro" id="IPR016169">
    <property type="entry name" value="FAD-bd_PCMH_sub2"/>
</dbReference>
<sequence>MGWFKFANRWGQKAQTIIDYTKTFEIIYSSNSSSYPHLLQSSEQNPRWVNSSRSSLKPLLIVTPFHESEIQAAILCTKKHGLQIRVRSGGHDYEGLSYRCKTPFILVDLVNLRSVDINLEEEVAWVQSGATLGELYYSIAMESKVHGFPAGICPSVGIGGHLSGGGFGTMLRKHGLAADNVIDAYLIDVSGRILNRELMGEDLFWAIRGGGGASFGIILSWKIKLVRVPPTVTVFTVSRSLEQGAIELVHRWQYIAHELSEDLFIRVIIQDVDDPNNGAARTVQAAFNSLFLGKLDCLMPLMNQSFPELGLKVDNCTEMTWIESVLYFAGYKKDDPLEVLLDRNTLYKSYFKAKSDFAQEPIPEVGLRVIWERFLEEEIVFMIMDPYGGKMNEIPESELPFPHRRGNLYNVQYLVKWVQNGVKASKKHLHWMRMLYNYMTPYVSASPRAAYLNYRDLDLGINGKGEESYSGASVWGVKYFKDNFKRLAIVKGRVDPENFLRSEQSIPPYPALKKGR</sequence>
<dbReference type="InterPro" id="IPR016167">
    <property type="entry name" value="FAD-bd_PCMH_sub1"/>
</dbReference>
<dbReference type="Gene3D" id="3.30.465.10">
    <property type="match status" value="1"/>
</dbReference>
<evidence type="ECO:0000256" key="1">
    <source>
        <dbReference type="ARBA" id="ARBA00001974"/>
    </source>
</evidence>
<keyword evidence="7" id="KW-0560">Oxidoreductase</keyword>